<evidence type="ECO:0000259" key="7">
    <source>
        <dbReference type="Pfam" id="PF01266"/>
    </source>
</evidence>
<dbReference type="InterPro" id="IPR006076">
    <property type="entry name" value="FAD-dep_OxRdtase"/>
</dbReference>
<keyword evidence="6" id="KW-1133">Transmembrane helix</keyword>
<sequence length="401" mass="43758">MTREGDALVVVGAGIVGLATAYHLARSSALPVIVAEAEGRVARHQTGHNSGVIHSGLYYRPGSLKAQLCRKGREELLAFCQSHGIPFELCGKLVVATREEQIPALEELARRGEANGLEALRWVEGAEIPRYEPAARGVAALWVGDTGIVDFRQVAEVLAREVQQAGGELRLGFRVRQLASTGRGWRLNGPGGAMEARGVVVCAGLHADRLARQVGVGGGIRIVPFRGEYWELAAHRRHLVRNLIYPVPDPRFPFLGVHFTRRLDGRVEAGPNAVLAFAREGYRFSQVSLRDLAETLTFPGFWRLARRYWRTGLAEMRRSLSKACFCRALQELVPEIREEDLEGRGSGVRAQALDRQGQLLDDFAFGEAPRGLFVLNAPSPAATAALAIGRVIGDKALELVA</sequence>
<feature type="domain" description="FAD dependent oxidoreductase" evidence="7">
    <location>
        <begin position="8"/>
        <end position="393"/>
    </location>
</feature>
<dbReference type="GO" id="GO:0005737">
    <property type="term" value="C:cytoplasm"/>
    <property type="evidence" value="ECO:0007669"/>
    <property type="project" value="TreeGrafter"/>
</dbReference>
<dbReference type="OrthoDB" id="9801699at2"/>
<dbReference type="InterPro" id="IPR036188">
    <property type="entry name" value="FAD/NAD-bd_sf"/>
</dbReference>
<feature type="transmembrane region" description="Helical" evidence="6">
    <location>
        <begin position="7"/>
        <end position="25"/>
    </location>
</feature>
<dbReference type="NCBIfam" id="NF008726">
    <property type="entry name" value="PRK11728.1"/>
    <property type="match status" value="1"/>
</dbReference>
<dbReference type="PANTHER" id="PTHR43104:SF2">
    <property type="entry name" value="L-2-HYDROXYGLUTARATE DEHYDROGENASE, MITOCHONDRIAL"/>
    <property type="match status" value="1"/>
</dbReference>
<dbReference type="EMBL" id="JMFG01000004">
    <property type="protein sequence ID" value="KDA54803.1"/>
    <property type="molecule type" value="Genomic_DNA"/>
</dbReference>
<keyword evidence="4" id="KW-0560">Oxidoreductase</keyword>
<dbReference type="PANTHER" id="PTHR43104">
    <property type="entry name" value="L-2-HYDROXYGLUTARATE DEHYDROGENASE, MITOCHONDRIAL"/>
    <property type="match status" value="1"/>
</dbReference>
<evidence type="ECO:0000256" key="3">
    <source>
        <dbReference type="ARBA" id="ARBA00022827"/>
    </source>
</evidence>
<protein>
    <submittedName>
        <fullName evidence="8">Hydroxyglutarate oxidase</fullName>
    </submittedName>
</protein>
<name>A0A062XVA6_9BACT</name>
<comment type="caution">
    <text evidence="8">The sequence shown here is derived from an EMBL/GenBank/DDBJ whole genome shotgun (WGS) entry which is preliminary data.</text>
</comment>
<evidence type="ECO:0000256" key="1">
    <source>
        <dbReference type="ARBA" id="ARBA00001974"/>
    </source>
</evidence>
<evidence type="ECO:0000256" key="5">
    <source>
        <dbReference type="ARBA" id="ARBA00037941"/>
    </source>
</evidence>
<keyword evidence="6" id="KW-0812">Transmembrane</keyword>
<dbReference type="RefSeq" id="WP_081799837.1">
    <property type="nucleotide sequence ID" value="NZ_JMFG01000004.1"/>
</dbReference>
<keyword evidence="2" id="KW-0285">Flavoprotein</keyword>
<accession>A0A062XVA6</accession>
<keyword evidence="6" id="KW-0472">Membrane</keyword>
<keyword evidence="3" id="KW-0274">FAD</keyword>
<comment type="similarity">
    <text evidence="5">Belongs to the L2HGDH family.</text>
</comment>
<dbReference type="STRING" id="1312852.EG19_09140"/>
<dbReference type="GO" id="GO:0047545">
    <property type="term" value="F:(S)-2-hydroxyglutarate dehydrogenase activity"/>
    <property type="evidence" value="ECO:0007669"/>
    <property type="project" value="TreeGrafter"/>
</dbReference>
<reference evidence="8 9" key="1">
    <citation type="submission" date="2014-04" db="EMBL/GenBank/DDBJ databases">
        <title>The Genome Sequence of Thermoanaerobaculum aquaticum MP-01, The First Cultivated Group 23 Acidobacterium.</title>
        <authorList>
            <person name="Stamps B.W."/>
            <person name="Losey N.A."/>
            <person name="Lawson P.A."/>
            <person name="Stevenson B.S."/>
        </authorList>
    </citation>
    <scope>NUCLEOTIDE SEQUENCE [LARGE SCALE GENOMIC DNA]</scope>
    <source>
        <strain evidence="8 9">MP-01</strain>
    </source>
</reference>
<evidence type="ECO:0000256" key="6">
    <source>
        <dbReference type="SAM" id="Phobius"/>
    </source>
</evidence>
<organism evidence="8 9">
    <name type="scientific">Thermoanaerobaculum aquaticum</name>
    <dbReference type="NCBI Taxonomy" id="1312852"/>
    <lineage>
        <taxon>Bacteria</taxon>
        <taxon>Pseudomonadati</taxon>
        <taxon>Acidobacteriota</taxon>
        <taxon>Thermoanaerobaculia</taxon>
        <taxon>Thermoanaerobaculales</taxon>
        <taxon>Thermoanaerobaculaceae</taxon>
        <taxon>Thermoanaerobaculum</taxon>
    </lineage>
</organism>
<dbReference type="Gene3D" id="3.50.50.60">
    <property type="entry name" value="FAD/NAD(P)-binding domain"/>
    <property type="match status" value="1"/>
</dbReference>
<evidence type="ECO:0000313" key="8">
    <source>
        <dbReference type="EMBL" id="KDA54803.1"/>
    </source>
</evidence>
<gene>
    <name evidence="8" type="ORF">EG19_09140</name>
</gene>
<dbReference type="Proteomes" id="UP000027284">
    <property type="component" value="Unassembled WGS sequence"/>
</dbReference>
<evidence type="ECO:0000256" key="4">
    <source>
        <dbReference type="ARBA" id="ARBA00023002"/>
    </source>
</evidence>
<evidence type="ECO:0000256" key="2">
    <source>
        <dbReference type="ARBA" id="ARBA00022630"/>
    </source>
</evidence>
<keyword evidence="9" id="KW-1185">Reference proteome</keyword>
<proteinExistence type="inferred from homology"/>
<dbReference type="AlphaFoldDB" id="A0A062XVA6"/>
<comment type="cofactor">
    <cofactor evidence="1">
        <name>FAD</name>
        <dbReference type="ChEBI" id="CHEBI:57692"/>
    </cofactor>
</comment>
<dbReference type="SUPFAM" id="SSF51905">
    <property type="entry name" value="FAD/NAD(P)-binding domain"/>
    <property type="match status" value="1"/>
</dbReference>
<evidence type="ECO:0000313" key="9">
    <source>
        <dbReference type="Proteomes" id="UP000027284"/>
    </source>
</evidence>
<dbReference type="Gene3D" id="3.30.9.10">
    <property type="entry name" value="D-Amino Acid Oxidase, subunit A, domain 2"/>
    <property type="match status" value="1"/>
</dbReference>
<dbReference type="Pfam" id="PF01266">
    <property type="entry name" value="DAO"/>
    <property type="match status" value="1"/>
</dbReference>